<keyword evidence="2" id="KW-1185">Reference proteome</keyword>
<evidence type="ECO:0000313" key="2">
    <source>
        <dbReference type="Proteomes" id="UP001248819"/>
    </source>
</evidence>
<organism evidence="1 2">
    <name type="scientific">Autumnicola edwardsiae</name>
    <dbReference type="NCBI Taxonomy" id="3075594"/>
    <lineage>
        <taxon>Bacteria</taxon>
        <taxon>Pseudomonadati</taxon>
        <taxon>Bacteroidota</taxon>
        <taxon>Flavobacteriia</taxon>
        <taxon>Flavobacteriales</taxon>
        <taxon>Flavobacteriaceae</taxon>
        <taxon>Autumnicola</taxon>
    </lineage>
</organism>
<evidence type="ECO:0000313" key="1">
    <source>
        <dbReference type="EMBL" id="MDT0648621.1"/>
    </source>
</evidence>
<reference evidence="1 2" key="1">
    <citation type="submission" date="2023-09" db="EMBL/GenBank/DDBJ databases">
        <authorList>
            <person name="Rey-Velasco X."/>
        </authorList>
    </citation>
    <scope>NUCLEOTIDE SEQUENCE [LARGE SCALE GENOMIC DNA]</scope>
    <source>
        <strain evidence="1 2">F297</strain>
    </source>
</reference>
<evidence type="ECO:0008006" key="3">
    <source>
        <dbReference type="Google" id="ProtNLM"/>
    </source>
</evidence>
<protein>
    <recommendedName>
        <fullName evidence="3">Adhesin domain-containing protein</fullName>
    </recommendedName>
</protein>
<name>A0ABU3CQI6_9FLAO</name>
<accession>A0ABU3CQI6</accession>
<proteinExistence type="predicted"/>
<sequence>MRVIFLVIWFFLGIFLGSAQKETREVLDASDIRKIEIYADEVHKISLSTVKSEKVIISTHSEGEYYNDISLVTQEEEHNLKLTTRYPDALTGGYDKLSAHKVISMEIELQVPENIQVYVSSNLASVVARGIYENFYADLKSGYCRLSPFIGNAIVNTYKGNIYVETTFANIEAESRNGEVRVPKEMQGANLLKLKSINGDISVFKTK</sequence>
<comment type="caution">
    <text evidence="1">The sequence shown here is derived from an EMBL/GenBank/DDBJ whole genome shotgun (WGS) entry which is preliminary data.</text>
</comment>
<dbReference type="RefSeq" id="WP_311482800.1">
    <property type="nucleotide sequence ID" value="NZ_JAVRHP010000001.1"/>
</dbReference>
<dbReference type="Proteomes" id="UP001248819">
    <property type="component" value="Unassembled WGS sequence"/>
</dbReference>
<gene>
    <name evidence="1" type="ORF">RM529_00595</name>
</gene>
<dbReference type="EMBL" id="JAVRHP010000001">
    <property type="protein sequence ID" value="MDT0648621.1"/>
    <property type="molecule type" value="Genomic_DNA"/>
</dbReference>